<evidence type="ECO:0000313" key="2">
    <source>
        <dbReference type="EMBL" id="CAB4134420.1"/>
    </source>
</evidence>
<gene>
    <name evidence="2" type="ORF">UFOVP269_49</name>
    <name evidence="1" type="ORF">UFOVP98_21</name>
</gene>
<evidence type="ECO:0000313" key="1">
    <source>
        <dbReference type="EMBL" id="CAB4127752.1"/>
    </source>
</evidence>
<dbReference type="EMBL" id="LR796217">
    <property type="protein sequence ID" value="CAB4127752.1"/>
    <property type="molecule type" value="Genomic_DNA"/>
</dbReference>
<protein>
    <submittedName>
        <fullName evidence="2">Uncharacterized protein</fullName>
    </submittedName>
</protein>
<name>A0A6J5LN75_9CAUD</name>
<organism evidence="2">
    <name type="scientific">uncultured Caudovirales phage</name>
    <dbReference type="NCBI Taxonomy" id="2100421"/>
    <lineage>
        <taxon>Viruses</taxon>
        <taxon>Duplodnaviria</taxon>
        <taxon>Heunggongvirae</taxon>
        <taxon>Uroviricota</taxon>
        <taxon>Caudoviricetes</taxon>
        <taxon>Peduoviridae</taxon>
        <taxon>Maltschvirus</taxon>
        <taxon>Maltschvirus maltsch</taxon>
    </lineage>
</organism>
<accession>A0A6J5LN75</accession>
<dbReference type="EMBL" id="LR796283">
    <property type="protein sequence ID" value="CAB4134420.1"/>
    <property type="molecule type" value="Genomic_DNA"/>
</dbReference>
<reference evidence="2" key="1">
    <citation type="submission" date="2020-04" db="EMBL/GenBank/DDBJ databases">
        <authorList>
            <person name="Chiriac C."/>
            <person name="Salcher M."/>
            <person name="Ghai R."/>
            <person name="Kavagutti S V."/>
        </authorList>
    </citation>
    <scope>NUCLEOTIDE SEQUENCE</scope>
</reference>
<sequence length="78" mass="9598">MKVKRTYEMCELEKAIIKMVWSDIQDTPRYDTWRFYQRNFTFEGKPYSYSCKFLVEDNHLRLTEAKIEHAQETIDIMH</sequence>
<proteinExistence type="predicted"/>